<organism evidence="1 2">
    <name type="scientific">Photorhabdus kayaii</name>
    <dbReference type="NCBI Taxonomy" id="230088"/>
    <lineage>
        <taxon>Bacteria</taxon>
        <taxon>Pseudomonadati</taxon>
        <taxon>Pseudomonadota</taxon>
        <taxon>Gammaproteobacteria</taxon>
        <taxon>Enterobacterales</taxon>
        <taxon>Morganellaceae</taxon>
        <taxon>Photorhabdus</taxon>
    </lineage>
</organism>
<evidence type="ECO:0000313" key="1">
    <source>
        <dbReference type="EMBL" id="NDL23826.1"/>
    </source>
</evidence>
<dbReference type="Proteomes" id="UP000470051">
    <property type="component" value="Unassembled WGS sequence"/>
</dbReference>
<keyword evidence="2" id="KW-1185">Reference proteome</keyword>
<comment type="caution">
    <text evidence="1">The sequence shown here is derived from an EMBL/GenBank/DDBJ whole genome shotgun (WGS) entry which is preliminary data.</text>
</comment>
<proteinExistence type="predicted"/>
<dbReference type="EMBL" id="WSFE01000001">
    <property type="protein sequence ID" value="NDL23826.1"/>
    <property type="molecule type" value="Genomic_DNA"/>
</dbReference>
<reference evidence="1 2" key="1">
    <citation type="submission" date="2019-12" db="EMBL/GenBank/DDBJ databases">
        <title>Engineering Photorhabdus to improve their lethality against agricultural pests.</title>
        <authorList>
            <person name="Machado R.A.R."/>
        </authorList>
    </citation>
    <scope>NUCLEOTIDE SEQUENCE [LARGE SCALE GENOMIC DNA]</scope>
    <source>
        <strain evidence="1 2">M-HU2</strain>
    </source>
</reference>
<evidence type="ECO:0000313" key="2">
    <source>
        <dbReference type="Proteomes" id="UP000470051"/>
    </source>
</evidence>
<protein>
    <submittedName>
        <fullName evidence="1">Uncharacterized protein</fullName>
    </submittedName>
</protein>
<gene>
    <name evidence="1" type="ORF">GPY42_00970</name>
</gene>
<dbReference type="RefSeq" id="WP_158536459.1">
    <property type="nucleotide sequence ID" value="NZ_CAWPKC010000001.1"/>
</dbReference>
<sequence length="55" mass="6207">MTKKLALSRSRVEKLVGQGTIQGVTETELNKKLKRDITLSVNVNNLLQEYDNYGV</sequence>
<name>A0ABX0AV97_9GAMM</name>
<accession>A0ABX0AV97</accession>